<gene>
    <name evidence="1" type="ordered locus">AFE_1263</name>
</gene>
<dbReference type="eggNOG" id="ENOG5032WHD">
    <property type="taxonomic scope" value="Bacteria"/>
</dbReference>
<dbReference type="AlphaFoldDB" id="B7J8U5"/>
<dbReference type="NCBIfam" id="NF041817">
    <property type="entry name" value="Avs3b"/>
    <property type="match status" value="1"/>
</dbReference>
<dbReference type="HOGENOM" id="CLU_111110_0_0_6"/>
<dbReference type="EMBL" id="CP001219">
    <property type="protein sequence ID" value="ACK79707.1"/>
    <property type="molecule type" value="Genomic_DNA"/>
</dbReference>
<name>B7J8U5_ACIF2</name>
<keyword evidence="2" id="KW-1185">Reference proteome</keyword>
<proteinExistence type="predicted"/>
<sequence>MTVSLTRSKAILELGKRLVAQLNTDDDLLASWMAHDIAQRIDAAEKAPTETKATAQDACAKAILELWRYRHALPGHLRPFGELDPLLRTLTSLDVDHTDYRYCAPALRKAATADADGVTKQWLELAIGLDQTARLLIQFALRSAARNAASKAKPWVELALQAGADESAEEIIIKFVLRGDGAAEVDEDMQDDVLLDKLSQVESFANLATSLVRDFQAQLGSDDAEKE</sequence>
<dbReference type="GeneID" id="65280527"/>
<dbReference type="KEGG" id="afr:AFE_1263"/>
<evidence type="ECO:0000313" key="1">
    <source>
        <dbReference type="EMBL" id="ACK79707.1"/>
    </source>
</evidence>
<dbReference type="PaxDb" id="243159-AFE_1263"/>
<dbReference type="Proteomes" id="UP000001362">
    <property type="component" value="Chromosome"/>
</dbReference>
<accession>B7J8U5</accession>
<dbReference type="STRING" id="243159.AFE_1263"/>
<evidence type="ECO:0000313" key="2">
    <source>
        <dbReference type="Proteomes" id="UP000001362"/>
    </source>
</evidence>
<reference evidence="1 2" key="1">
    <citation type="journal article" date="2008" name="BMC Genomics">
        <title>Acidithiobacillus ferrooxidans metabolism: from genome sequence to industrial applications.</title>
        <authorList>
            <person name="Valdes J."/>
            <person name="Pedroso I."/>
            <person name="Quatrini R."/>
            <person name="Dodson R.J."/>
            <person name="Tettelin H."/>
            <person name="Blake R.II."/>
            <person name="Eisen J.A."/>
            <person name="Holmes D.S."/>
        </authorList>
    </citation>
    <scope>NUCLEOTIDE SEQUENCE [LARGE SCALE GENOMIC DNA]</scope>
    <source>
        <strain evidence="2">ATCC 23270 / DSM 14882 / CIP 104768 / NCIMB 8455</strain>
    </source>
</reference>
<protein>
    <submittedName>
        <fullName evidence="1">Uncharacterized protein</fullName>
    </submittedName>
</protein>
<dbReference type="RefSeq" id="WP_012606935.1">
    <property type="nucleotide sequence ID" value="NC_011761.1"/>
</dbReference>
<organism evidence="1 2">
    <name type="scientific">Acidithiobacillus ferrooxidans (strain ATCC 23270 / DSM 14882 / CIP 104768 / NCIMB 8455)</name>
    <name type="common">Ferrobacillus ferrooxidans (strain ATCC 23270)</name>
    <dbReference type="NCBI Taxonomy" id="243159"/>
    <lineage>
        <taxon>Bacteria</taxon>
        <taxon>Pseudomonadati</taxon>
        <taxon>Pseudomonadota</taxon>
        <taxon>Acidithiobacillia</taxon>
        <taxon>Acidithiobacillales</taxon>
        <taxon>Acidithiobacillaceae</taxon>
        <taxon>Acidithiobacillus</taxon>
    </lineage>
</organism>